<dbReference type="InterPro" id="IPR025874">
    <property type="entry name" value="DZR"/>
</dbReference>
<protein>
    <recommendedName>
        <fullName evidence="1">DZANK-type domain-containing protein</fullName>
    </recommendedName>
</protein>
<organism evidence="2">
    <name type="scientific">Thermogemmatispora argillosa</name>
    <dbReference type="NCBI Taxonomy" id="2045280"/>
    <lineage>
        <taxon>Bacteria</taxon>
        <taxon>Bacillati</taxon>
        <taxon>Chloroflexota</taxon>
        <taxon>Ktedonobacteria</taxon>
        <taxon>Thermogemmatisporales</taxon>
        <taxon>Thermogemmatisporaceae</taxon>
        <taxon>Thermogemmatispora</taxon>
    </lineage>
</organism>
<name>A0A455SXS9_9CHLR</name>
<dbReference type="Pfam" id="PF12773">
    <property type="entry name" value="DZR"/>
    <property type="match status" value="1"/>
</dbReference>
<sequence length="227" mass="24078">MEQRIYRGNLSPDGLADYLVQTFGQNYTYLGWGGSPLSTIAQKVGQGDHVLVQIAQAGSWSGRLRAALGVSISRLPDGISVSVGQSHWLQAPLTGILWGALFFPPLLIFPLIRGIGAFSFYQDVWQAIETYCAQAQATRTSSSSLHGLYCTRCGAMNDEAAQQCHLCGTALQQPQPVQAASVAGHELVTCGSCNERVVAARFCGNCGAPLTAPASANVPPKESGHEV</sequence>
<gene>
    <name evidence="2" type="ORF">KTA_05270</name>
</gene>
<evidence type="ECO:0000313" key="2">
    <source>
        <dbReference type="EMBL" id="BBH92328.1"/>
    </source>
</evidence>
<feature type="domain" description="DZANK-type" evidence="1">
    <location>
        <begin position="150"/>
        <end position="207"/>
    </location>
</feature>
<dbReference type="AlphaFoldDB" id="A0A455SXS9"/>
<proteinExistence type="predicted"/>
<reference evidence="2" key="1">
    <citation type="submission" date="2018-12" db="EMBL/GenBank/DDBJ databases">
        <title>Novel natural products biosynthetic potential of the class Ktedonobacteria.</title>
        <authorList>
            <person name="Zheng Y."/>
            <person name="Saitou A."/>
            <person name="Wang C.M."/>
            <person name="Toyoda A."/>
            <person name="Minakuchi Y."/>
            <person name="Sekiguchi Y."/>
            <person name="Ueda K."/>
            <person name="Takano H."/>
            <person name="Sakai Y."/>
            <person name="Yokota A."/>
            <person name="Yabe S."/>
        </authorList>
    </citation>
    <scope>NUCLEOTIDE SEQUENCE</scope>
    <source>
        <strain evidence="2">A3-2</strain>
    </source>
</reference>
<evidence type="ECO:0000259" key="1">
    <source>
        <dbReference type="Pfam" id="PF12773"/>
    </source>
</evidence>
<dbReference type="EMBL" id="AP019377">
    <property type="protein sequence ID" value="BBH92328.1"/>
    <property type="molecule type" value="Genomic_DNA"/>
</dbReference>
<accession>A0A455SXS9</accession>